<dbReference type="AlphaFoldDB" id="A0A9N7TIL7"/>
<accession>A0A9N7TIL7</accession>
<evidence type="ECO:0000256" key="1">
    <source>
        <dbReference type="SAM" id="MobiDB-lite"/>
    </source>
</evidence>
<reference evidence="2" key="1">
    <citation type="submission" date="2020-03" db="EMBL/GenBank/DDBJ databases">
        <authorList>
            <person name="Weist P."/>
        </authorList>
    </citation>
    <scope>NUCLEOTIDE SEQUENCE</scope>
</reference>
<proteinExistence type="predicted"/>
<feature type="region of interest" description="Disordered" evidence="1">
    <location>
        <begin position="74"/>
        <end position="105"/>
    </location>
</feature>
<name>A0A9N7TIL7_PLEPL</name>
<dbReference type="EMBL" id="CADEAL010000063">
    <property type="protein sequence ID" value="CAB1413645.1"/>
    <property type="molecule type" value="Genomic_DNA"/>
</dbReference>
<organism evidence="2 3">
    <name type="scientific">Pleuronectes platessa</name>
    <name type="common">European plaice</name>
    <dbReference type="NCBI Taxonomy" id="8262"/>
    <lineage>
        <taxon>Eukaryota</taxon>
        <taxon>Metazoa</taxon>
        <taxon>Chordata</taxon>
        <taxon>Craniata</taxon>
        <taxon>Vertebrata</taxon>
        <taxon>Euteleostomi</taxon>
        <taxon>Actinopterygii</taxon>
        <taxon>Neopterygii</taxon>
        <taxon>Teleostei</taxon>
        <taxon>Neoteleostei</taxon>
        <taxon>Acanthomorphata</taxon>
        <taxon>Carangaria</taxon>
        <taxon>Pleuronectiformes</taxon>
        <taxon>Pleuronectoidei</taxon>
        <taxon>Pleuronectidae</taxon>
        <taxon>Pleuronectes</taxon>
    </lineage>
</organism>
<protein>
    <submittedName>
        <fullName evidence="2">Uncharacterized protein</fullName>
    </submittedName>
</protein>
<keyword evidence="3" id="KW-1185">Reference proteome</keyword>
<feature type="compositionally biased region" description="Basic and acidic residues" evidence="1">
    <location>
        <begin position="82"/>
        <end position="93"/>
    </location>
</feature>
<gene>
    <name evidence="2" type="ORF">PLEPLA_LOCUS1346</name>
</gene>
<comment type="caution">
    <text evidence="2">The sequence shown here is derived from an EMBL/GenBank/DDBJ whole genome shotgun (WGS) entry which is preliminary data.</text>
</comment>
<evidence type="ECO:0000313" key="3">
    <source>
        <dbReference type="Proteomes" id="UP001153269"/>
    </source>
</evidence>
<evidence type="ECO:0000313" key="2">
    <source>
        <dbReference type="EMBL" id="CAB1413645.1"/>
    </source>
</evidence>
<dbReference type="Proteomes" id="UP001153269">
    <property type="component" value="Unassembled WGS sequence"/>
</dbReference>
<sequence>MSEEGQQQGTCMLALSAGYGEVATEGCWFPLVAQDTTDDNFISPSSELNIDFIGSLVTASVTIHWLLQNHVRMPHRRGTQRQGEKDEGDENRSGHSSPQRHAIHGMKHPWDGRIWVLRFTFTLLQRLMVESPHTHGPGVPYYHNGFL</sequence>